<evidence type="ECO:0000313" key="2">
    <source>
        <dbReference type="EMBL" id="RCV31843.1"/>
    </source>
</evidence>
<proteinExistence type="predicted"/>
<name>A0A368RP01_SETIT</name>
<dbReference type="EMBL" id="CM003533">
    <property type="protein sequence ID" value="RCV31843.1"/>
    <property type="molecule type" value="Genomic_DNA"/>
</dbReference>
<dbReference type="AlphaFoldDB" id="A0A368RP01"/>
<sequence length="131" mass="14636">MGVEDGRGATGWRTPGQRCERRRRLRLNVVDLADGVMELPPQLVEELGVGLHEVQHRNATLIPIRVGEDINPDTSGLNSDRQPRFQISEDDGGEKRKGRWTGEGEDVRCGQDCAQKTVSLSTLLLFRTILM</sequence>
<evidence type="ECO:0000256" key="1">
    <source>
        <dbReference type="SAM" id="MobiDB-lite"/>
    </source>
</evidence>
<reference evidence="2" key="2">
    <citation type="submission" date="2015-07" db="EMBL/GenBank/DDBJ databases">
        <authorList>
            <person name="Noorani M."/>
        </authorList>
    </citation>
    <scope>NUCLEOTIDE SEQUENCE</scope>
    <source>
        <strain evidence="2">Yugu1</strain>
    </source>
</reference>
<gene>
    <name evidence="2" type="ORF">SETIT_6G210600v2</name>
</gene>
<organism evidence="2">
    <name type="scientific">Setaria italica</name>
    <name type="common">Foxtail millet</name>
    <name type="synonym">Panicum italicum</name>
    <dbReference type="NCBI Taxonomy" id="4555"/>
    <lineage>
        <taxon>Eukaryota</taxon>
        <taxon>Viridiplantae</taxon>
        <taxon>Streptophyta</taxon>
        <taxon>Embryophyta</taxon>
        <taxon>Tracheophyta</taxon>
        <taxon>Spermatophyta</taxon>
        <taxon>Magnoliopsida</taxon>
        <taxon>Liliopsida</taxon>
        <taxon>Poales</taxon>
        <taxon>Poaceae</taxon>
        <taxon>PACMAD clade</taxon>
        <taxon>Panicoideae</taxon>
        <taxon>Panicodae</taxon>
        <taxon>Paniceae</taxon>
        <taxon>Cenchrinae</taxon>
        <taxon>Setaria</taxon>
    </lineage>
</organism>
<accession>A0A368RP01</accession>
<protein>
    <submittedName>
        <fullName evidence="2">Uncharacterized protein</fullName>
    </submittedName>
</protein>
<reference evidence="2" key="1">
    <citation type="journal article" date="2012" name="Nat. Biotechnol.">
        <title>Reference genome sequence of the model plant Setaria.</title>
        <authorList>
            <person name="Bennetzen J.L."/>
            <person name="Schmutz J."/>
            <person name="Wang H."/>
            <person name="Percifield R."/>
            <person name="Hawkins J."/>
            <person name="Pontaroli A.C."/>
            <person name="Estep M."/>
            <person name="Feng L."/>
            <person name="Vaughn J.N."/>
            <person name="Grimwood J."/>
            <person name="Jenkins J."/>
            <person name="Barry K."/>
            <person name="Lindquist E."/>
            <person name="Hellsten U."/>
            <person name="Deshpande S."/>
            <person name="Wang X."/>
            <person name="Wu X."/>
            <person name="Mitros T."/>
            <person name="Triplett J."/>
            <person name="Yang X."/>
            <person name="Ye C.Y."/>
            <person name="Mauro-Herrera M."/>
            <person name="Wang L."/>
            <person name="Li P."/>
            <person name="Sharma M."/>
            <person name="Sharma R."/>
            <person name="Ronald P.C."/>
            <person name="Panaud O."/>
            <person name="Kellogg E.A."/>
            <person name="Brutnell T.P."/>
            <person name="Doust A.N."/>
            <person name="Tuskan G.A."/>
            <person name="Rokhsar D."/>
            <person name="Devos K.M."/>
        </authorList>
    </citation>
    <scope>NUCLEOTIDE SEQUENCE [LARGE SCALE GENOMIC DNA]</scope>
    <source>
        <strain evidence="2">Yugu1</strain>
    </source>
</reference>
<feature type="region of interest" description="Disordered" evidence="1">
    <location>
        <begin position="67"/>
        <end position="105"/>
    </location>
</feature>